<dbReference type="AlphaFoldDB" id="F6ERT8"/>
<organism evidence="4 5">
    <name type="scientific">Hoyosella subflava (strain DSM 45089 / JCM 17490 / NBRC 109087 / DQS3-9A1)</name>
    <name type="common">Amycolicicoccus subflavus</name>
    <dbReference type="NCBI Taxonomy" id="443218"/>
    <lineage>
        <taxon>Bacteria</taxon>
        <taxon>Bacillati</taxon>
        <taxon>Actinomycetota</taxon>
        <taxon>Actinomycetes</taxon>
        <taxon>Mycobacteriales</taxon>
        <taxon>Hoyosellaceae</taxon>
        <taxon>Hoyosella</taxon>
    </lineage>
</organism>
<protein>
    <submittedName>
        <fullName evidence="4">Sensory rhodopsin II transducer</fullName>
    </submittedName>
</protein>
<dbReference type="eggNOG" id="COG1512">
    <property type="taxonomic scope" value="Bacteria"/>
</dbReference>
<gene>
    <name evidence="4" type="ordered locus">AS9A_1213</name>
</gene>
<evidence type="ECO:0000313" key="4">
    <source>
        <dbReference type="EMBL" id="AEF39665.1"/>
    </source>
</evidence>
<dbReference type="EMBL" id="CP002786">
    <property type="protein sequence ID" value="AEF39665.1"/>
    <property type="molecule type" value="Genomic_DNA"/>
</dbReference>
<keyword evidence="5" id="KW-1185">Reference proteome</keyword>
<feature type="domain" description="TPM" evidence="3">
    <location>
        <begin position="27"/>
        <end position="145"/>
    </location>
</feature>
<evidence type="ECO:0000256" key="2">
    <source>
        <dbReference type="SAM" id="MobiDB-lite"/>
    </source>
</evidence>
<feature type="coiled-coil region" evidence="1">
    <location>
        <begin position="475"/>
        <end position="502"/>
    </location>
</feature>
<evidence type="ECO:0000313" key="5">
    <source>
        <dbReference type="Proteomes" id="UP000009235"/>
    </source>
</evidence>
<evidence type="ECO:0000259" key="3">
    <source>
        <dbReference type="Pfam" id="PF04536"/>
    </source>
</evidence>
<name>F6ERT8_HOYSD</name>
<dbReference type="STRING" id="443218.AS9A_1213"/>
<dbReference type="HOGENOM" id="CLU_013689_1_0_11"/>
<dbReference type="Gene3D" id="3.10.310.50">
    <property type="match status" value="1"/>
</dbReference>
<dbReference type="InterPro" id="IPR007621">
    <property type="entry name" value="TPM_dom"/>
</dbReference>
<dbReference type="KEGG" id="asd:AS9A_1213"/>
<feature type="region of interest" description="Disordered" evidence="2">
    <location>
        <begin position="619"/>
        <end position="678"/>
    </location>
</feature>
<dbReference type="eggNOG" id="COG3206">
    <property type="taxonomic scope" value="Bacteria"/>
</dbReference>
<accession>F6ERT8</accession>
<sequence length="678" mass="72403">MFMLATLLLGAPAASVAEPPLRLDDRIVDNVGALSAGDIERIRPEFDELYDEQRIRLWVVYTDTFMDFDGQTWTDATSAISGFGDNDVLLAVAVTDRQYFLNLPNSMTAVSSSEERAILRDDIEPALSEDLWADAAIGAANGLARAAAPSTSSPVPVLIVLGGIAGFIAFLVVRSKRRAARTHARNVASLDNIDLTDRTALAQVPASALDTKSKAMLVETDDAIRTSGEELARARDEFGDSSVSQFTQALTNAKRALGRAFEIRQRLDDAIPETPPQRHQMLVDLVATCATADRELDAQVEAFDAKRDLLISAPERLDSLTQDVVAVTVRIPEAEGALESLRAQFAPSVLGAIEKNPALAKDHVTLAEESISEARRALNRGDSANVIASLRAAEAAVSQARELVEGVAHAEIDIRSAITRLPEAMTDLEKDIERARQLANAGGPELNAVRAAAEEALMKARDARESNPLGSLHHIVEADAALDELLARAQEASEREQHARRTLANDLSAADAHITAARDFISTRRGAIGAEPRTRLSEAERHAGYARHIAHSDPVTALEHARAAVKLAQQALSYARSEVSSWESQQRTNFANVGQTGGGPGSMTNVVVGGMLGGILMDAMRSGSGSRHRSSGFGTTRSGSTGGFSTGRSSSARRSSNVRSRSFGGPRSSGRRGGGGRF</sequence>
<dbReference type="Pfam" id="PF04536">
    <property type="entry name" value="TPM_phosphatase"/>
    <property type="match status" value="1"/>
</dbReference>
<keyword evidence="1" id="KW-0175">Coiled coil</keyword>
<feature type="compositionally biased region" description="Low complexity" evidence="2">
    <location>
        <begin position="646"/>
        <end position="668"/>
    </location>
</feature>
<reference evidence="4 5" key="1">
    <citation type="journal article" date="2011" name="J. Bacteriol.">
        <title>Complete genome sequence of Amycolicicoccus subflavus DQS3-9A1T, an actinomycete isolated from crude oil-polluted soil.</title>
        <authorList>
            <person name="Cai M."/>
            <person name="Chen W.M."/>
            <person name="Nie Y."/>
            <person name="Chi C.Q."/>
            <person name="Wang Y.N."/>
            <person name="Tang Y.Q."/>
            <person name="Li G.Y."/>
            <person name="Wu X.L."/>
        </authorList>
    </citation>
    <scope>NUCLEOTIDE SEQUENCE [LARGE SCALE GENOMIC DNA]</scope>
    <source>
        <strain evidence="5">DSM 45089 / DQS3-9A1</strain>
    </source>
</reference>
<feature type="compositionally biased region" description="Low complexity" evidence="2">
    <location>
        <begin position="619"/>
        <end position="639"/>
    </location>
</feature>
<evidence type="ECO:0000256" key="1">
    <source>
        <dbReference type="SAM" id="Coils"/>
    </source>
</evidence>
<proteinExistence type="predicted"/>
<dbReference type="Proteomes" id="UP000009235">
    <property type="component" value="Chromosome"/>
</dbReference>